<dbReference type="Proteomes" id="UP000567922">
    <property type="component" value="Unassembled WGS sequence"/>
</dbReference>
<sequence>MRFDSFELFFWAEEVERYFEDVAKVFQTDGATGIAPYWYVIRRQREHSTFKAQCGRTRCRLT</sequence>
<proteinExistence type="predicted"/>
<evidence type="ECO:0000313" key="2">
    <source>
        <dbReference type="Proteomes" id="UP000567922"/>
    </source>
</evidence>
<gene>
    <name evidence="1" type="ORF">FHU29_001490</name>
</gene>
<protein>
    <submittedName>
        <fullName evidence="1">Uncharacterized protein</fullName>
    </submittedName>
</protein>
<accession>A0A839RLV0</accession>
<evidence type="ECO:0000313" key="1">
    <source>
        <dbReference type="EMBL" id="MBB3037056.1"/>
    </source>
</evidence>
<name>A0A839RLV0_9ACTN</name>
<keyword evidence="2" id="KW-1185">Reference proteome</keyword>
<dbReference type="EMBL" id="JACHWS010000001">
    <property type="protein sequence ID" value="MBB3037056.1"/>
    <property type="molecule type" value="Genomic_DNA"/>
</dbReference>
<comment type="caution">
    <text evidence="1">The sequence shown here is derived from an EMBL/GenBank/DDBJ whole genome shotgun (WGS) entry which is preliminary data.</text>
</comment>
<reference evidence="1 2" key="1">
    <citation type="submission" date="2020-08" db="EMBL/GenBank/DDBJ databases">
        <title>Sequencing the genomes of 1000 actinobacteria strains.</title>
        <authorList>
            <person name="Klenk H.-P."/>
        </authorList>
    </citation>
    <scope>NUCLEOTIDE SEQUENCE [LARGE SCALE GENOMIC DNA]</scope>
    <source>
        <strain evidence="1 2">DSM 45258</strain>
    </source>
</reference>
<dbReference type="AlphaFoldDB" id="A0A839RLV0"/>
<organism evidence="1 2">
    <name type="scientific">Hoyosella altamirensis</name>
    <dbReference type="NCBI Taxonomy" id="616997"/>
    <lineage>
        <taxon>Bacteria</taxon>
        <taxon>Bacillati</taxon>
        <taxon>Actinomycetota</taxon>
        <taxon>Actinomycetes</taxon>
        <taxon>Mycobacteriales</taxon>
        <taxon>Hoyosellaceae</taxon>
        <taxon>Hoyosella</taxon>
    </lineage>
</organism>